<dbReference type="InterPro" id="IPR014314">
    <property type="entry name" value="Succ_DH_cytb556"/>
</dbReference>
<feature type="transmembrane region" description="Helical" evidence="13">
    <location>
        <begin position="29"/>
        <end position="50"/>
    </location>
</feature>
<organism evidence="14 15">
    <name type="scientific">Lysobacter arenosi</name>
    <dbReference type="NCBI Taxonomy" id="2795387"/>
    <lineage>
        <taxon>Bacteria</taxon>
        <taxon>Pseudomonadati</taxon>
        <taxon>Pseudomonadota</taxon>
        <taxon>Gammaproteobacteria</taxon>
        <taxon>Lysobacterales</taxon>
        <taxon>Lysobacteraceae</taxon>
        <taxon>Lysobacter</taxon>
    </lineage>
</organism>
<keyword evidence="6" id="KW-0349">Heme</keyword>
<comment type="cofactor">
    <cofactor evidence="1">
        <name>heme</name>
        <dbReference type="ChEBI" id="CHEBI:30413"/>
    </cofactor>
</comment>
<evidence type="ECO:0000313" key="14">
    <source>
        <dbReference type="EMBL" id="QSX76078.1"/>
    </source>
</evidence>
<evidence type="ECO:0000256" key="7">
    <source>
        <dbReference type="ARBA" id="ARBA00022692"/>
    </source>
</evidence>
<dbReference type="InterPro" id="IPR018495">
    <property type="entry name" value="Succ_DH_cyt_bsu_CS"/>
</dbReference>
<dbReference type="Gene3D" id="1.20.1300.10">
    <property type="entry name" value="Fumarate reductase/succinate dehydrogenase, transmembrane subunit"/>
    <property type="match status" value="1"/>
</dbReference>
<proteinExistence type="inferred from homology"/>
<evidence type="ECO:0000256" key="10">
    <source>
        <dbReference type="ARBA" id="ARBA00023004"/>
    </source>
</evidence>
<comment type="subcellular location">
    <subcellularLocation>
        <location evidence="3">Membrane</location>
        <topology evidence="3">Multi-pass membrane protein</topology>
    </subcellularLocation>
</comment>
<evidence type="ECO:0000256" key="5">
    <source>
        <dbReference type="ARBA" id="ARBA00020076"/>
    </source>
</evidence>
<dbReference type="CDD" id="cd03499">
    <property type="entry name" value="SQR_TypeC_SdhC"/>
    <property type="match status" value="1"/>
</dbReference>
<dbReference type="InterPro" id="IPR034804">
    <property type="entry name" value="SQR/QFR_C/D"/>
</dbReference>
<evidence type="ECO:0000256" key="6">
    <source>
        <dbReference type="ARBA" id="ARBA00022617"/>
    </source>
</evidence>
<dbReference type="PANTHER" id="PTHR10978:SF5">
    <property type="entry name" value="SUCCINATE DEHYDROGENASE CYTOCHROME B560 SUBUNIT, MITOCHONDRIAL"/>
    <property type="match status" value="1"/>
</dbReference>
<evidence type="ECO:0000256" key="9">
    <source>
        <dbReference type="ARBA" id="ARBA00022989"/>
    </source>
</evidence>
<evidence type="ECO:0000256" key="12">
    <source>
        <dbReference type="ARBA" id="ARBA00025912"/>
    </source>
</evidence>
<dbReference type="RefSeq" id="WP_200605442.1">
    <property type="nucleotide sequence ID" value="NZ_CP071517.1"/>
</dbReference>
<evidence type="ECO:0000313" key="15">
    <source>
        <dbReference type="Proteomes" id="UP000663400"/>
    </source>
</evidence>
<evidence type="ECO:0000256" key="2">
    <source>
        <dbReference type="ARBA" id="ARBA00004050"/>
    </source>
</evidence>
<dbReference type="Proteomes" id="UP000663400">
    <property type="component" value="Chromosome"/>
</dbReference>
<dbReference type="PROSITE" id="PS01000">
    <property type="entry name" value="SDH_CYT_1"/>
    <property type="match status" value="1"/>
</dbReference>
<keyword evidence="8" id="KW-0479">Metal-binding</keyword>
<keyword evidence="7 13" id="KW-0812">Transmembrane</keyword>
<accession>A0ABX7RF39</accession>
<keyword evidence="9 13" id="KW-1133">Transmembrane helix</keyword>
<keyword evidence="11 13" id="KW-0472">Membrane</keyword>
<evidence type="ECO:0000256" key="13">
    <source>
        <dbReference type="SAM" id="Phobius"/>
    </source>
</evidence>
<dbReference type="PIRSF" id="PIRSF000178">
    <property type="entry name" value="SDH_cyt_b560"/>
    <property type="match status" value="1"/>
</dbReference>
<dbReference type="Pfam" id="PF01127">
    <property type="entry name" value="Sdh_cyt"/>
    <property type="match status" value="1"/>
</dbReference>
<name>A0ABX7RF39_9GAMM</name>
<dbReference type="PANTHER" id="PTHR10978">
    <property type="entry name" value="SUCCINATE DEHYDROGENASE CYTOCHROME B560 SUBUNIT"/>
    <property type="match status" value="1"/>
</dbReference>
<evidence type="ECO:0000256" key="3">
    <source>
        <dbReference type="ARBA" id="ARBA00004141"/>
    </source>
</evidence>
<sequence>MANDPRVRERPLSPHMQIYSWQVQMVTSILHRGTGIVLTLGSLLIVWGLVALAAGPESWGTFTACARSPLGFLVLFGWSWSLAYHLLNGIRHLVQDAGYGYRIEAFVRSSWISVFGSLVLTVIIWLLAMMAQRGGA</sequence>
<evidence type="ECO:0000256" key="4">
    <source>
        <dbReference type="ARBA" id="ARBA00007244"/>
    </source>
</evidence>
<dbReference type="InterPro" id="IPR000701">
    <property type="entry name" value="SuccDH_FuR_B_TM-su"/>
</dbReference>
<evidence type="ECO:0000256" key="8">
    <source>
        <dbReference type="ARBA" id="ARBA00022723"/>
    </source>
</evidence>
<keyword evidence="10" id="KW-0408">Iron</keyword>
<comment type="similarity">
    <text evidence="4">Belongs to the cytochrome b560 family.</text>
</comment>
<evidence type="ECO:0000256" key="11">
    <source>
        <dbReference type="ARBA" id="ARBA00023136"/>
    </source>
</evidence>
<gene>
    <name evidence="14" type="primary">sdhC</name>
    <name evidence="14" type="ORF">HIV01_006165</name>
</gene>
<evidence type="ECO:0000256" key="1">
    <source>
        <dbReference type="ARBA" id="ARBA00001971"/>
    </source>
</evidence>
<protein>
    <recommendedName>
        <fullName evidence="5">Succinate dehydrogenase cytochrome b556 subunit</fullName>
    </recommendedName>
</protein>
<dbReference type="EMBL" id="CP071517">
    <property type="protein sequence ID" value="QSX76078.1"/>
    <property type="molecule type" value="Genomic_DNA"/>
</dbReference>
<feature type="transmembrane region" description="Helical" evidence="13">
    <location>
        <begin position="111"/>
        <end position="131"/>
    </location>
</feature>
<comment type="function">
    <text evidence="2">Membrane-anchoring subunit of succinate dehydrogenase (SDH).</text>
</comment>
<reference evidence="14 15" key="1">
    <citation type="submission" date="2021-02" db="EMBL/GenBank/DDBJ databases">
        <title>Lysobacter arenosi sp. nov., isolated from soil of gangwondo yeongwol, south Korea.</title>
        <authorList>
            <person name="Kim K.R."/>
            <person name="Kim K.H."/>
            <person name="Jeon C.O."/>
        </authorList>
    </citation>
    <scope>NUCLEOTIDE SEQUENCE [LARGE SCALE GENOMIC DNA]</scope>
    <source>
        <strain evidence="14 15">R7</strain>
    </source>
</reference>
<dbReference type="SUPFAM" id="SSF81343">
    <property type="entry name" value="Fumarate reductase respiratory complex transmembrane subunits"/>
    <property type="match status" value="1"/>
</dbReference>
<feature type="transmembrane region" description="Helical" evidence="13">
    <location>
        <begin position="70"/>
        <end position="90"/>
    </location>
</feature>
<dbReference type="NCBIfam" id="TIGR02970">
    <property type="entry name" value="succ_dehyd_cytB"/>
    <property type="match status" value="1"/>
</dbReference>
<keyword evidence="15" id="KW-1185">Reference proteome</keyword>
<comment type="subunit">
    <text evidence="12">Part of an enzyme complex containing four subunits: a flavoprotein, an iron-sulfur protein, plus two membrane-anchoring proteins, SdhC and SdhD. The complex can form homotrimers.</text>
</comment>